<reference evidence="2 3" key="1">
    <citation type="journal article" date="2013" name="PLoS Genet.">
        <title>Comparative genome structure, secondary metabolite, and effector coding capacity across Cochliobolus pathogens.</title>
        <authorList>
            <person name="Condon B.J."/>
            <person name="Leng Y."/>
            <person name="Wu D."/>
            <person name="Bushley K.E."/>
            <person name="Ohm R.A."/>
            <person name="Otillar R."/>
            <person name="Martin J."/>
            <person name="Schackwitz W."/>
            <person name="Grimwood J."/>
            <person name="MohdZainudin N."/>
            <person name="Xue C."/>
            <person name="Wang R."/>
            <person name="Manning V.A."/>
            <person name="Dhillon B."/>
            <person name="Tu Z.J."/>
            <person name="Steffenson B.J."/>
            <person name="Salamov A."/>
            <person name="Sun H."/>
            <person name="Lowry S."/>
            <person name="LaButti K."/>
            <person name="Han J."/>
            <person name="Copeland A."/>
            <person name="Lindquist E."/>
            <person name="Barry K."/>
            <person name="Schmutz J."/>
            <person name="Baker S.E."/>
            <person name="Ciuffetti L.M."/>
            <person name="Grigoriev I.V."/>
            <person name="Zhong S."/>
            <person name="Turgeon B.G."/>
        </authorList>
    </citation>
    <scope>NUCLEOTIDE SEQUENCE [LARGE SCALE GENOMIC DNA]</scope>
    <source>
        <strain evidence="2 3">26-R-13</strain>
    </source>
</reference>
<feature type="region of interest" description="Disordered" evidence="1">
    <location>
        <begin position="1"/>
        <end position="40"/>
    </location>
</feature>
<dbReference type="GeneID" id="19143404"/>
<evidence type="ECO:0000313" key="2">
    <source>
        <dbReference type="EMBL" id="EUC26599.1"/>
    </source>
</evidence>
<dbReference type="HOGENOM" id="CLU_3013873_0_0_1"/>
<dbReference type="Proteomes" id="UP000053841">
    <property type="component" value="Unassembled WGS sequence"/>
</dbReference>
<protein>
    <submittedName>
        <fullName evidence="2">Uncharacterized protein</fullName>
    </submittedName>
</protein>
<gene>
    <name evidence="2" type="ORF">COCCADRAFT_10650</name>
</gene>
<keyword evidence="3" id="KW-1185">Reference proteome</keyword>
<dbReference type="OrthoDB" id="3692397at2759"/>
<evidence type="ECO:0000313" key="3">
    <source>
        <dbReference type="Proteomes" id="UP000053841"/>
    </source>
</evidence>
<proteinExistence type="predicted"/>
<dbReference type="KEGG" id="bze:COCCADRAFT_10650"/>
<sequence>MKSVSASDEEAGTESEYNDSDIEGIVNSNNDVVVPQRQPRSAVLADKIKDTRKLFK</sequence>
<dbReference type="AlphaFoldDB" id="W6XUZ4"/>
<feature type="compositionally biased region" description="Acidic residues" evidence="1">
    <location>
        <begin position="7"/>
        <end position="22"/>
    </location>
</feature>
<organism evidence="2 3">
    <name type="scientific">Cochliobolus carbonum (strain 26-R-13)</name>
    <name type="common">Maize leaf spot fungus</name>
    <name type="synonym">Bipolaris zeicola</name>
    <dbReference type="NCBI Taxonomy" id="930089"/>
    <lineage>
        <taxon>Eukaryota</taxon>
        <taxon>Fungi</taxon>
        <taxon>Dikarya</taxon>
        <taxon>Ascomycota</taxon>
        <taxon>Pezizomycotina</taxon>
        <taxon>Dothideomycetes</taxon>
        <taxon>Pleosporomycetidae</taxon>
        <taxon>Pleosporales</taxon>
        <taxon>Pleosporineae</taxon>
        <taxon>Pleosporaceae</taxon>
        <taxon>Bipolaris</taxon>
    </lineage>
</organism>
<name>W6XUZ4_COCC2</name>
<accession>W6XUZ4</accession>
<dbReference type="RefSeq" id="XP_007719096.1">
    <property type="nucleotide sequence ID" value="XM_007720906.1"/>
</dbReference>
<dbReference type="EMBL" id="KI965351">
    <property type="protein sequence ID" value="EUC26599.1"/>
    <property type="molecule type" value="Genomic_DNA"/>
</dbReference>
<evidence type="ECO:0000256" key="1">
    <source>
        <dbReference type="SAM" id="MobiDB-lite"/>
    </source>
</evidence>